<dbReference type="PANTHER" id="PTHR43308:SF5">
    <property type="entry name" value="S-LAYER PROTEIN _ PEPTIDOGLYCAN ENDO-BETA-N-ACETYLGLUCOSAMINIDASE"/>
    <property type="match status" value="1"/>
</dbReference>
<sequence length="422" mass="47685">MEEKTMTNRLTKGILTTVGAGILSLGLTAGAEAEELFTDVSVNSDAFEPIENAFFKKVMTGYEVQNTDGSVSFEMRPYQEITRAQAAKMISNGIGNLQATQQISEFPDIDEWHWAHDYITLLETDGIVTGDQDGDFNPENRLNRAQIAKMLVEGFDLPFDESDTETGFADVSNDSWEAAYVKALVDAGITTGTSPDTFSSYDNVTRYQLAAFIHRIYESKELTDDMAWVTARGTFNEMKNTFYSNVIKTNHGEPVYPYENFRSDMLETVTNAYELTVIENYEKQCRACDGLYYTGGFNTKLGFEMIENSEDTIELKVLHTMVGLNPSAEYKLELKKDNGTWKVNDYKRTYFQQNKGLPALNLSIDEAANYLEGDDRAVSTVQVYKYEYLRETDGNYIFYRHSSEYSGEYGIDKGTGLPMSVY</sequence>
<evidence type="ECO:0000313" key="2">
    <source>
        <dbReference type="EMBL" id="TFE04076.1"/>
    </source>
</evidence>
<proteinExistence type="predicted"/>
<evidence type="ECO:0000313" key="3">
    <source>
        <dbReference type="Proteomes" id="UP000297776"/>
    </source>
</evidence>
<dbReference type="AlphaFoldDB" id="A0A4Y8LMA5"/>
<organism evidence="2 3">
    <name type="scientific">Jeotgalibacillus salarius</name>
    <dbReference type="NCBI Taxonomy" id="546023"/>
    <lineage>
        <taxon>Bacteria</taxon>
        <taxon>Bacillati</taxon>
        <taxon>Bacillota</taxon>
        <taxon>Bacilli</taxon>
        <taxon>Bacillales</taxon>
        <taxon>Caryophanaceae</taxon>
        <taxon>Jeotgalibacillus</taxon>
    </lineage>
</organism>
<dbReference type="PROSITE" id="PS51272">
    <property type="entry name" value="SLH"/>
    <property type="match status" value="3"/>
</dbReference>
<gene>
    <name evidence="2" type="ORF">E2626_01765</name>
</gene>
<dbReference type="PANTHER" id="PTHR43308">
    <property type="entry name" value="OUTER MEMBRANE PROTEIN ALPHA-RELATED"/>
    <property type="match status" value="1"/>
</dbReference>
<dbReference type="InterPro" id="IPR001119">
    <property type="entry name" value="SLH_dom"/>
</dbReference>
<feature type="domain" description="SLH" evidence="1">
    <location>
        <begin position="33"/>
        <end position="101"/>
    </location>
</feature>
<name>A0A4Y8LMA5_9BACL</name>
<comment type="caution">
    <text evidence="2">The sequence shown here is derived from an EMBL/GenBank/DDBJ whole genome shotgun (WGS) entry which is preliminary data.</text>
</comment>
<accession>A0A4Y8LMA5</accession>
<dbReference type="InterPro" id="IPR051465">
    <property type="entry name" value="Cell_Envelope_Struct_Comp"/>
</dbReference>
<dbReference type="EMBL" id="SORX01000001">
    <property type="protein sequence ID" value="TFE04076.1"/>
    <property type="molecule type" value="Genomic_DNA"/>
</dbReference>
<feature type="domain" description="SLH" evidence="1">
    <location>
        <begin position="102"/>
        <end position="165"/>
    </location>
</feature>
<evidence type="ECO:0000259" key="1">
    <source>
        <dbReference type="PROSITE" id="PS51272"/>
    </source>
</evidence>
<dbReference type="Proteomes" id="UP000297776">
    <property type="component" value="Unassembled WGS sequence"/>
</dbReference>
<dbReference type="OrthoDB" id="2439185at2"/>
<reference evidence="2 3" key="1">
    <citation type="submission" date="2019-03" db="EMBL/GenBank/DDBJ databases">
        <authorList>
            <person name="Yang Y."/>
        </authorList>
    </citation>
    <scope>NUCLEOTIDE SEQUENCE [LARGE SCALE GENOMIC DNA]</scope>
    <source>
        <strain evidence="2 3">ASL-1</strain>
    </source>
</reference>
<feature type="domain" description="SLH" evidence="1">
    <location>
        <begin position="168"/>
        <end position="227"/>
    </location>
</feature>
<protein>
    <submittedName>
        <fullName evidence="2">S-layer homology domain-containing protein</fullName>
    </submittedName>
</protein>
<dbReference type="Pfam" id="PF00395">
    <property type="entry name" value="SLH"/>
    <property type="match status" value="2"/>
</dbReference>
<keyword evidence="3" id="KW-1185">Reference proteome</keyword>